<sequence>MAQSKHLLQTWFPHTTSPFIANAPMFGFADYSLAAAVTKAGGLGFIGGGFDFTTESSQLTKLNGQLEKARAEVGDISSNNLPIGVGFITFKPSGFIDNVIPLLQRHRLAAVWLSFPEADADHLPIIEGIHQVRTKSDWNVKIFVQTGTVQAAMEAVKQGADVVVVQGSDAGGHQWAQGASLISLLPEVRDTLAETGAASHTAVLAAGGIVDGRGCVAALGLGADGVVMGTRFVATEECAAPSLIKKAILSGSDGAASTIKSIRHDVFQSTDVFPRQYDGRAVIGISYDESKSGASDEDIIQRYKDAMKNGEDDRRTVWAGASIGVIKEELSVSNLVKSVQQEVKSVLNRLNQSI</sequence>
<evidence type="ECO:0000256" key="3">
    <source>
        <dbReference type="ARBA" id="ARBA00023002"/>
    </source>
</evidence>
<keyword evidence="1" id="KW-0285">Flavoprotein</keyword>
<dbReference type="SUPFAM" id="SSF51412">
    <property type="entry name" value="Inosine monophosphate dehydrogenase (IMPDH)"/>
    <property type="match status" value="1"/>
</dbReference>
<keyword evidence="2" id="KW-0288">FMN</keyword>
<dbReference type="GO" id="GO:0018580">
    <property type="term" value="F:nitronate monooxygenase activity"/>
    <property type="evidence" value="ECO:0007669"/>
    <property type="project" value="InterPro"/>
</dbReference>
<dbReference type="InterPro" id="IPR004136">
    <property type="entry name" value="NMO"/>
</dbReference>
<comment type="caution">
    <text evidence="4">The sequence shown here is derived from an EMBL/GenBank/DDBJ whole genome shotgun (WGS) entry which is preliminary data.</text>
</comment>
<dbReference type="PANTHER" id="PTHR32332:SF34">
    <property type="entry name" value="2-NITROPROPANE DIOXYGENASE FAMILY, PUTATIVE-RELATED"/>
    <property type="match status" value="1"/>
</dbReference>
<dbReference type="PANTHER" id="PTHR32332">
    <property type="entry name" value="2-NITROPROPANE DIOXYGENASE"/>
    <property type="match status" value="1"/>
</dbReference>
<proteinExistence type="predicted"/>
<gene>
    <name evidence="4" type="ORF">N7494_005778</name>
</gene>
<evidence type="ECO:0000256" key="2">
    <source>
        <dbReference type="ARBA" id="ARBA00022643"/>
    </source>
</evidence>
<dbReference type="Gene3D" id="3.20.20.70">
    <property type="entry name" value="Aldolase class I"/>
    <property type="match status" value="1"/>
</dbReference>
<dbReference type="InterPro" id="IPR013785">
    <property type="entry name" value="Aldolase_TIM"/>
</dbReference>
<keyword evidence="3" id="KW-0560">Oxidoreductase</keyword>
<evidence type="ECO:0000313" key="5">
    <source>
        <dbReference type="Proteomes" id="UP001220324"/>
    </source>
</evidence>
<evidence type="ECO:0000313" key="4">
    <source>
        <dbReference type="EMBL" id="KAJ5540702.1"/>
    </source>
</evidence>
<accession>A0AAD6CV72</accession>
<dbReference type="Proteomes" id="UP001220324">
    <property type="component" value="Unassembled WGS sequence"/>
</dbReference>
<keyword evidence="5" id="KW-1185">Reference proteome</keyword>
<organism evidence="4 5">
    <name type="scientific">Penicillium frequentans</name>
    <dbReference type="NCBI Taxonomy" id="3151616"/>
    <lineage>
        <taxon>Eukaryota</taxon>
        <taxon>Fungi</taxon>
        <taxon>Dikarya</taxon>
        <taxon>Ascomycota</taxon>
        <taxon>Pezizomycotina</taxon>
        <taxon>Eurotiomycetes</taxon>
        <taxon>Eurotiomycetidae</taxon>
        <taxon>Eurotiales</taxon>
        <taxon>Aspergillaceae</taxon>
        <taxon>Penicillium</taxon>
    </lineage>
</organism>
<protein>
    <submittedName>
        <fullName evidence="4">Aldolase-type TIM barrel</fullName>
    </submittedName>
</protein>
<dbReference type="Pfam" id="PF03060">
    <property type="entry name" value="NMO"/>
    <property type="match status" value="1"/>
</dbReference>
<dbReference type="EMBL" id="JAQIZZ010000005">
    <property type="protein sequence ID" value="KAJ5540702.1"/>
    <property type="molecule type" value="Genomic_DNA"/>
</dbReference>
<dbReference type="AlphaFoldDB" id="A0AAD6CV72"/>
<name>A0AAD6CV72_9EURO</name>
<reference evidence="4 5" key="1">
    <citation type="journal article" date="2023" name="IMA Fungus">
        <title>Comparative genomic study of the Penicillium genus elucidates a diverse pangenome and 15 lateral gene transfer events.</title>
        <authorList>
            <person name="Petersen C."/>
            <person name="Sorensen T."/>
            <person name="Nielsen M.R."/>
            <person name="Sondergaard T.E."/>
            <person name="Sorensen J.L."/>
            <person name="Fitzpatrick D.A."/>
            <person name="Frisvad J.C."/>
            <person name="Nielsen K.L."/>
        </authorList>
    </citation>
    <scope>NUCLEOTIDE SEQUENCE [LARGE SCALE GENOMIC DNA]</scope>
    <source>
        <strain evidence="4 5">IBT 35679</strain>
    </source>
</reference>
<evidence type="ECO:0000256" key="1">
    <source>
        <dbReference type="ARBA" id="ARBA00022630"/>
    </source>
</evidence>
<dbReference type="CDD" id="cd04730">
    <property type="entry name" value="NPD_like"/>
    <property type="match status" value="1"/>
</dbReference>